<keyword evidence="1 2" id="KW-0694">RNA-binding</keyword>
<dbReference type="Proteomes" id="UP000308267">
    <property type="component" value="Unassembled WGS sequence"/>
</dbReference>
<dbReference type="SMART" id="SM00360">
    <property type="entry name" value="RRM"/>
    <property type="match status" value="1"/>
</dbReference>
<dbReference type="STRING" id="147828.A0A4S2MJJ2"/>
<organism evidence="5 6">
    <name type="scientific">Opisthorchis felineus</name>
    <dbReference type="NCBI Taxonomy" id="147828"/>
    <lineage>
        <taxon>Eukaryota</taxon>
        <taxon>Metazoa</taxon>
        <taxon>Spiralia</taxon>
        <taxon>Lophotrochozoa</taxon>
        <taxon>Platyhelminthes</taxon>
        <taxon>Trematoda</taxon>
        <taxon>Digenea</taxon>
        <taxon>Opisthorchiida</taxon>
        <taxon>Opisthorchiata</taxon>
        <taxon>Opisthorchiidae</taxon>
        <taxon>Opisthorchis</taxon>
    </lineage>
</organism>
<sequence length="517" mass="52913">MLKRASDYTVPSLNGSGGGGGSCIVDEVQPQKARSTFTYMTPGGGTGSRHSTNSSNSSMTGHLQKDTTLTKIFVGGLPYHTTDDSLRCFFEQFGPIEEAVVITDRQTGKSRGYGFDTLLMRFLKTPRQPTTNLVGVESHQVTMVRSEDALLAIRDPNPCIDGRKANVNLAVLGAKPRLMPGATSVLPAFFPLQTGLTLNDAAAASQAGLYSAAGSGFVNPLLAHGLLSGFALPTMATASSTGLNGLLQPTTTLASATSAVGPESRAPAQMTLNAFNSANMLLNYPNPANNGQTAMAMATGGSGTSTLSPTALTLLMSAYGQNPAAALNGNHYMGHPGMGSLLTLGQTTPSTLSLPGAGYTATQPSAACPNRDAAASAELNAYSAALAYQRLLTAASGYTPIQSPLLPGAAGALTISQTNPAMNGSVTPTFGYSTALPDQMNPLTSSVAAFSNVMPNGSFSSDMSNGPKSINNDVPSNGSPVNTTLQTAMQNGGLQAQSVATNGQREGVDCVSGSMAY</sequence>
<evidence type="ECO:0000256" key="2">
    <source>
        <dbReference type="PROSITE-ProRule" id="PRU00176"/>
    </source>
</evidence>
<dbReference type="Gene3D" id="3.30.70.330">
    <property type="match status" value="1"/>
</dbReference>
<dbReference type="CDD" id="cd12384">
    <property type="entry name" value="RRM_RBM24_RBM38_like"/>
    <property type="match status" value="1"/>
</dbReference>
<dbReference type="OrthoDB" id="4207594at2759"/>
<keyword evidence="6" id="KW-1185">Reference proteome</keyword>
<feature type="compositionally biased region" description="Low complexity" evidence="3">
    <location>
        <begin position="48"/>
        <end position="62"/>
    </location>
</feature>
<dbReference type="EMBL" id="SJOL01000802">
    <property type="protein sequence ID" value="TGZ75319.1"/>
    <property type="molecule type" value="Genomic_DNA"/>
</dbReference>
<dbReference type="PANTHER" id="PTHR11176:SF57">
    <property type="entry name" value="PROTEIN BOULE"/>
    <property type="match status" value="1"/>
</dbReference>
<dbReference type="PROSITE" id="PS51257">
    <property type="entry name" value="PROKAR_LIPOPROTEIN"/>
    <property type="match status" value="1"/>
</dbReference>
<dbReference type="InterPro" id="IPR012677">
    <property type="entry name" value="Nucleotide-bd_a/b_plait_sf"/>
</dbReference>
<dbReference type="PROSITE" id="PS50102">
    <property type="entry name" value="RRM"/>
    <property type="match status" value="1"/>
</dbReference>
<proteinExistence type="predicted"/>
<protein>
    <recommendedName>
        <fullName evidence="4">RRM domain-containing protein</fullName>
    </recommendedName>
</protein>
<dbReference type="SUPFAM" id="SSF54928">
    <property type="entry name" value="RNA-binding domain, RBD"/>
    <property type="match status" value="1"/>
</dbReference>
<dbReference type="InterPro" id="IPR000504">
    <property type="entry name" value="RRM_dom"/>
</dbReference>
<dbReference type="AlphaFoldDB" id="A0A4S2MJJ2"/>
<evidence type="ECO:0000313" key="6">
    <source>
        <dbReference type="Proteomes" id="UP000308267"/>
    </source>
</evidence>
<feature type="domain" description="RRM" evidence="4">
    <location>
        <begin position="70"/>
        <end position="115"/>
    </location>
</feature>
<evidence type="ECO:0000256" key="3">
    <source>
        <dbReference type="SAM" id="MobiDB-lite"/>
    </source>
</evidence>
<reference evidence="5 6" key="1">
    <citation type="journal article" date="2019" name="BMC Genomics">
        <title>New insights from Opisthorchis felineus genome: update on genomics of the epidemiologically important liver flukes.</title>
        <authorList>
            <person name="Ershov N.I."/>
            <person name="Mordvinov V.A."/>
            <person name="Prokhortchouk E.B."/>
            <person name="Pakharukova M.Y."/>
            <person name="Gunbin K.V."/>
            <person name="Ustyantsev K."/>
            <person name="Genaev M.A."/>
            <person name="Blinov A.G."/>
            <person name="Mazur A."/>
            <person name="Boulygina E."/>
            <person name="Tsygankova S."/>
            <person name="Khrameeva E."/>
            <person name="Chekanov N."/>
            <person name="Fan G."/>
            <person name="Xiao A."/>
            <person name="Zhang H."/>
            <person name="Xu X."/>
            <person name="Yang H."/>
            <person name="Solovyev V."/>
            <person name="Lee S.M."/>
            <person name="Liu X."/>
            <person name="Afonnikov D.A."/>
            <person name="Skryabin K.G."/>
        </authorList>
    </citation>
    <scope>NUCLEOTIDE SEQUENCE [LARGE SCALE GENOMIC DNA]</scope>
    <source>
        <strain evidence="5">AK-0245</strain>
        <tissue evidence="5">Whole organism</tissue>
    </source>
</reference>
<comment type="caution">
    <text evidence="5">The sequence shown here is derived from an EMBL/GenBank/DDBJ whole genome shotgun (WGS) entry which is preliminary data.</text>
</comment>
<dbReference type="GO" id="GO:0003723">
    <property type="term" value="F:RNA binding"/>
    <property type="evidence" value="ECO:0007669"/>
    <property type="project" value="UniProtKB-UniRule"/>
</dbReference>
<accession>A0A4S2MJJ2</accession>
<dbReference type="Pfam" id="PF00076">
    <property type="entry name" value="RRM_1"/>
    <property type="match status" value="1"/>
</dbReference>
<feature type="region of interest" description="Disordered" evidence="3">
    <location>
        <begin position="39"/>
        <end position="62"/>
    </location>
</feature>
<gene>
    <name evidence="5" type="ORF">CRM22_000428</name>
</gene>
<name>A0A4S2MJJ2_OPIFE</name>
<evidence type="ECO:0000256" key="1">
    <source>
        <dbReference type="ARBA" id="ARBA00022884"/>
    </source>
</evidence>
<dbReference type="InterPro" id="IPR035979">
    <property type="entry name" value="RBD_domain_sf"/>
</dbReference>
<dbReference type="PANTHER" id="PTHR11176">
    <property type="entry name" value="BOULE-RELATED"/>
    <property type="match status" value="1"/>
</dbReference>
<evidence type="ECO:0000313" key="5">
    <source>
        <dbReference type="EMBL" id="TGZ75319.1"/>
    </source>
</evidence>
<evidence type="ECO:0000259" key="4">
    <source>
        <dbReference type="PROSITE" id="PS50102"/>
    </source>
</evidence>